<name>B9IZ97_BACCQ</name>
<reference evidence="1 2" key="1">
    <citation type="journal article" date="2009" name="J. Bacteriol.">
        <title>Complete genome sequence of the extremophilic Bacillus cereus strain Q1 with industrial applications.</title>
        <authorList>
            <person name="Xiong Z."/>
            <person name="Jiang Y."/>
            <person name="Qi D."/>
            <person name="Lu H."/>
            <person name="Yang F."/>
            <person name="Yang J."/>
            <person name="Chen L."/>
            <person name="Sun L."/>
            <person name="Xu X."/>
            <person name="Xue Y."/>
            <person name="Zhu Y."/>
            <person name="Jin Q."/>
        </authorList>
    </citation>
    <scope>NUCLEOTIDE SEQUENCE [LARGE SCALE GENOMIC DNA]</scope>
    <source>
        <strain evidence="1 2">Q1</strain>
    </source>
</reference>
<dbReference type="AlphaFoldDB" id="B9IZ97"/>
<dbReference type="KEGG" id="bcq:BCQ_4310"/>
<dbReference type="Proteomes" id="UP000000441">
    <property type="component" value="Chromosome"/>
</dbReference>
<evidence type="ECO:0000313" key="1">
    <source>
        <dbReference type="EMBL" id="ACM14736.1"/>
    </source>
</evidence>
<dbReference type="EMBL" id="CP000227">
    <property type="protein sequence ID" value="ACM14736.1"/>
    <property type="molecule type" value="Genomic_DNA"/>
</dbReference>
<dbReference type="HOGENOM" id="CLU_1632049_0_0_9"/>
<accession>B9IZ97</accession>
<protein>
    <submittedName>
        <fullName evidence="1">Uncharacterized protein</fullName>
    </submittedName>
</protein>
<evidence type="ECO:0000313" key="2">
    <source>
        <dbReference type="Proteomes" id="UP000000441"/>
    </source>
</evidence>
<gene>
    <name evidence="1" type="ordered locus">BCQ_4310</name>
</gene>
<sequence>MVCIKTCEELFKEKREYILSQLKNKISLSVEVEQMFNLLKRVPSPQSNTYPLTDESQESLLICDHESKVKRELINLLAIQTDYEFRNISKIPEKIKDNKLEITRGLYTVVKDLMEIRDHINQPDMSEVLETIKQEQDAINRVFNKYTLLIEEWIKNQEKRSS</sequence>
<organism evidence="1 2">
    <name type="scientific">Bacillus cereus (strain Q1)</name>
    <dbReference type="NCBI Taxonomy" id="361100"/>
    <lineage>
        <taxon>Bacteria</taxon>
        <taxon>Bacillati</taxon>
        <taxon>Bacillota</taxon>
        <taxon>Bacilli</taxon>
        <taxon>Bacillales</taxon>
        <taxon>Bacillaceae</taxon>
        <taxon>Bacillus</taxon>
        <taxon>Bacillus cereus group</taxon>
    </lineage>
</organism>
<proteinExistence type="predicted"/>